<gene>
    <name evidence="4" type="ORF">JOE69_002192</name>
</gene>
<dbReference type="EMBL" id="JAVDQF010000001">
    <property type="protein sequence ID" value="MDR6269954.1"/>
    <property type="molecule type" value="Genomic_DNA"/>
</dbReference>
<organism evidence="4 5">
    <name type="scientific">Arthrobacter russicus</name>
    <dbReference type="NCBI Taxonomy" id="172040"/>
    <lineage>
        <taxon>Bacteria</taxon>
        <taxon>Bacillati</taxon>
        <taxon>Actinomycetota</taxon>
        <taxon>Actinomycetes</taxon>
        <taxon>Micrococcales</taxon>
        <taxon>Micrococcaceae</taxon>
        <taxon>Arthrobacter</taxon>
    </lineage>
</organism>
<feature type="DNA-binding region" description="H-T-H motif" evidence="2">
    <location>
        <begin position="39"/>
        <end position="58"/>
    </location>
</feature>
<accession>A0ABU1JCU1</accession>
<evidence type="ECO:0000313" key="4">
    <source>
        <dbReference type="EMBL" id="MDR6269954.1"/>
    </source>
</evidence>
<dbReference type="SUPFAM" id="SSF46689">
    <property type="entry name" value="Homeodomain-like"/>
    <property type="match status" value="1"/>
</dbReference>
<evidence type="ECO:0000256" key="2">
    <source>
        <dbReference type="PROSITE-ProRule" id="PRU00335"/>
    </source>
</evidence>
<reference evidence="4 5" key="1">
    <citation type="submission" date="2023-07" db="EMBL/GenBank/DDBJ databases">
        <title>Sequencing the genomes of 1000 actinobacteria strains.</title>
        <authorList>
            <person name="Klenk H.-P."/>
        </authorList>
    </citation>
    <scope>NUCLEOTIDE SEQUENCE [LARGE SCALE GENOMIC DNA]</scope>
    <source>
        <strain evidence="4 5">DSM 14555</strain>
    </source>
</reference>
<comment type="caution">
    <text evidence="4">The sequence shown here is derived from an EMBL/GenBank/DDBJ whole genome shotgun (WGS) entry which is preliminary data.</text>
</comment>
<evidence type="ECO:0000313" key="5">
    <source>
        <dbReference type="Proteomes" id="UP001185069"/>
    </source>
</evidence>
<dbReference type="PROSITE" id="PS50977">
    <property type="entry name" value="HTH_TETR_2"/>
    <property type="match status" value="1"/>
</dbReference>
<dbReference type="RefSeq" id="WP_309798681.1">
    <property type="nucleotide sequence ID" value="NZ_BAAAHY010000005.1"/>
</dbReference>
<evidence type="ECO:0000259" key="3">
    <source>
        <dbReference type="PROSITE" id="PS50977"/>
    </source>
</evidence>
<sequence length="198" mass="21546">MTSNPPSPQTERGDAARNREKLLNIAGQIIAEQGIDGLTMDELARRAATGKGTIFRRFGNRAGLLDSLLSHTEEDFQRSLIFGPPPLGPGATAKERLLAYGVAAIDRFEVTGELQRAADEVGDRRFNSRVAEFHRMHVSMLLRAGKVAVDASALALVLLSALHPSLLEYQRKTAGMDAGRQKALWEFLVERVVGDPAA</sequence>
<dbReference type="InterPro" id="IPR009057">
    <property type="entry name" value="Homeodomain-like_sf"/>
</dbReference>
<dbReference type="Pfam" id="PF00440">
    <property type="entry name" value="TetR_N"/>
    <property type="match status" value="1"/>
</dbReference>
<feature type="domain" description="HTH tetR-type" evidence="3">
    <location>
        <begin position="16"/>
        <end position="76"/>
    </location>
</feature>
<protein>
    <submittedName>
        <fullName evidence="4">AcrR family transcriptional regulator</fullName>
    </submittedName>
</protein>
<keyword evidence="1 2" id="KW-0238">DNA-binding</keyword>
<dbReference type="InterPro" id="IPR050109">
    <property type="entry name" value="HTH-type_TetR-like_transc_reg"/>
</dbReference>
<dbReference type="Gene3D" id="1.10.357.10">
    <property type="entry name" value="Tetracycline Repressor, domain 2"/>
    <property type="match status" value="1"/>
</dbReference>
<evidence type="ECO:0000256" key="1">
    <source>
        <dbReference type="ARBA" id="ARBA00023125"/>
    </source>
</evidence>
<name>A0ABU1JCU1_9MICC</name>
<keyword evidence="5" id="KW-1185">Reference proteome</keyword>
<proteinExistence type="predicted"/>
<dbReference type="Proteomes" id="UP001185069">
    <property type="component" value="Unassembled WGS sequence"/>
</dbReference>
<dbReference type="PANTHER" id="PTHR30055:SF209">
    <property type="entry name" value="POSSIBLE TRANSCRIPTIONAL REGULATORY PROTEIN (PROBABLY TETR-FAMILY)"/>
    <property type="match status" value="1"/>
</dbReference>
<dbReference type="PRINTS" id="PR00455">
    <property type="entry name" value="HTHTETR"/>
</dbReference>
<dbReference type="PANTHER" id="PTHR30055">
    <property type="entry name" value="HTH-TYPE TRANSCRIPTIONAL REGULATOR RUTR"/>
    <property type="match status" value="1"/>
</dbReference>
<dbReference type="InterPro" id="IPR001647">
    <property type="entry name" value="HTH_TetR"/>
</dbReference>